<feature type="compositionally biased region" description="Low complexity" evidence="1">
    <location>
        <begin position="277"/>
        <end position="297"/>
    </location>
</feature>
<feature type="region of interest" description="Disordered" evidence="1">
    <location>
        <begin position="231"/>
        <end position="319"/>
    </location>
</feature>
<feature type="compositionally biased region" description="Polar residues" evidence="1">
    <location>
        <begin position="123"/>
        <end position="133"/>
    </location>
</feature>
<keyword evidence="2" id="KW-0812">Transmembrane</keyword>
<dbReference type="Proteomes" id="UP000249432">
    <property type="component" value="Unassembled WGS sequence"/>
</dbReference>
<dbReference type="AlphaFoldDB" id="A0A2W5STQ0"/>
<dbReference type="RefSeq" id="WP_303734264.1">
    <property type="nucleotide sequence ID" value="NZ_CAKZHK010000007.1"/>
</dbReference>
<reference evidence="4 5" key="1">
    <citation type="submission" date="2017-08" db="EMBL/GenBank/DDBJ databases">
        <title>Infants hospitalized years apart are colonized by the same room-sourced microbial strains.</title>
        <authorList>
            <person name="Brooks B."/>
            <person name="Olm M.R."/>
            <person name="Firek B.A."/>
            <person name="Baker R."/>
            <person name="Thomas B.C."/>
            <person name="Morowitz M.J."/>
            <person name="Banfield J.F."/>
        </authorList>
    </citation>
    <scope>NUCLEOTIDE SEQUENCE [LARGE SCALE GENOMIC DNA]</scope>
    <source>
        <strain evidence="4">S2_003_000_R1_3</strain>
    </source>
</reference>
<organism evidence="4 5">
    <name type="scientific">Corynebacterium kroppenstedtii</name>
    <dbReference type="NCBI Taxonomy" id="161879"/>
    <lineage>
        <taxon>Bacteria</taxon>
        <taxon>Bacillati</taxon>
        <taxon>Actinomycetota</taxon>
        <taxon>Actinomycetes</taxon>
        <taxon>Mycobacteriales</taxon>
        <taxon>Corynebacteriaceae</taxon>
        <taxon>Corynebacterium</taxon>
    </lineage>
</organism>
<gene>
    <name evidence="4" type="ORF">DI525_02735</name>
</gene>
<comment type="caution">
    <text evidence="4">The sequence shown here is derived from an EMBL/GenBank/DDBJ whole genome shotgun (WGS) entry which is preliminary data.</text>
</comment>
<feature type="compositionally biased region" description="Acidic residues" evidence="1">
    <location>
        <begin position="146"/>
        <end position="167"/>
    </location>
</feature>
<feature type="compositionally biased region" description="Polar residues" evidence="1">
    <location>
        <begin position="301"/>
        <end position="310"/>
    </location>
</feature>
<feature type="domain" description="LytR/CpsA/Psr regulator C-terminal" evidence="3">
    <location>
        <begin position="320"/>
        <end position="420"/>
    </location>
</feature>
<name>A0A2W5STQ0_9CORY</name>
<dbReference type="InterPro" id="IPR027381">
    <property type="entry name" value="LytR/CpsA/Psr_C"/>
</dbReference>
<keyword evidence="2" id="KW-0472">Membrane</keyword>
<evidence type="ECO:0000259" key="3">
    <source>
        <dbReference type="Pfam" id="PF13399"/>
    </source>
</evidence>
<keyword evidence="2" id="KW-1133">Transmembrane helix</keyword>
<feature type="compositionally biased region" description="Basic and acidic residues" evidence="1">
    <location>
        <begin position="19"/>
        <end position="40"/>
    </location>
</feature>
<feature type="region of interest" description="Disordered" evidence="1">
    <location>
        <begin position="1"/>
        <end position="201"/>
    </location>
</feature>
<evidence type="ECO:0000256" key="2">
    <source>
        <dbReference type="SAM" id="Phobius"/>
    </source>
</evidence>
<accession>A0A2W5STQ0</accession>
<protein>
    <recommendedName>
        <fullName evidence="3">LytR/CpsA/Psr regulator C-terminal domain-containing protein</fullName>
    </recommendedName>
</protein>
<sequence>MNFDNEPGQSPRNHRDRSHGRADNHRDNDDLFDDDVHTDDACDGVYEDQAFNDGSFADQEESGYSSGESGDYSAGESAAQGGYTGFAGYGSYDETPHHHESASSEVASVAGAHDGHATPHDGSVSNGASTSRAAASEPVEPNEPAEPFDYDDRAEYDDSAEYDEPTNYDEAAAPLASDLGISEPARAASAEEQPQKTQKSKVPLRTMGVILLIVAVALIAFGIYHLVSGDKDDDNSSASSTSSSAPVNPGNTGAPGAGVATDQQQPGDNTNNPDSTADQGQNTAGNQGTQNTTDNGAAAQDGNSGSNGTSTDKKVDKSKVQVTVLNNSRVQGLAEKVSKNLNADNWSNTSFGNLPADGAAAFPGSVVLYDDKADSKAAATEVATALGLKAQPKTDQTNQQLANAEMVSGQHPGSVVVVTTADMNQ</sequence>
<feature type="compositionally biased region" description="Low complexity" evidence="1">
    <location>
        <begin position="103"/>
        <end position="112"/>
    </location>
</feature>
<dbReference type="EMBL" id="QFRA01000003">
    <property type="protein sequence ID" value="PZR06220.1"/>
    <property type="molecule type" value="Genomic_DNA"/>
</dbReference>
<feature type="compositionally biased region" description="Polar residues" evidence="1">
    <location>
        <begin position="261"/>
        <end position="276"/>
    </location>
</feature>
<proteinExistence type="predicted"/>
<dbReference type="Gene3D" id="3.30.70.2390">
    <property type="match status" value="1"/>
</dbReference>
<evidence type="ECO:0000313" key="4">
    <source>
        <dbReference type="EMBL" id="PZR06220.1"/>
    </source>
</evidence>
<evidence type="ECO:0000256" key="1">
    <source>
        <dbReference type="SAM" id="MobiDB-lite"/>
    </source>
</evidence>
<feature type="compositionally biased region" description="Low complexity" evidence="1">
    <location>
        <begin position="62"/>
        <end position="79"/>
    </location>
</feature>
<dbReference type="Pfam" id="PF13399">
    <property type="entry name" value="LytR_C"/>
    <property type="match status" value="1"/>
</dbReference>
<feature type="transmembrane region" description="Helical" evidence="2">
    <location>
        <begin position="206"/>
        <end position="227"/>
    </location>
</feature>
<evidence type="ECO:0000313" key="5">
    <source>
        <dbReference type="Proteomes" id="UP000249432"/>
    </source>
</evidence>